<dbReference type="EC" id="3.1.-.-" evidence="5"/>
<keyword evidence="4 5" id="KW-0378">Hydrolase</keyword>
<dbReference type="AlphaFoldDB" id="A0A6S6TRE5"/>
<sequence length="136" mass="15365">MARIMAIDYGIKRVGLATTDPMQIIASPLDTIATDKIAAFFESYFATEEVECIVIGEPTHKDGSPTYLEGHIKGFIKRFSKAYPTIKIERQDEAYTSLMARDVIQKTVKKKKDRKDKGLVDQISACIILQEYMGFH</sequence>
<accession>A0A6S6TRE5</accession>
<evidence type="ECO:0000256" key="4">
    <source>
        <dbReference type="ARBA" id="ARBA00022801"/>
    </source>
</evidence>
<reference evidence="7" key="1">
    <citation type="submission" date="2020-01" db="EMBL/GenBank/DDBJ databases">
        <authorList>
            <person name="Meier V. D."/>
            <person name="Meier V D."/>
        </authorList>
    </citation>
    <scope>NUCLEOTIDE SEQUENCE</scope>
    <source>
        <strain evidence="7">HLG_WM_MAG_10</strain>
    </source>
</reference>
<dbReference type="CDD" id="cd16964">
    <property type="entry name" value="YqgF"/>
    <property type="match status" value="1"/>
</dbReference>
<dbReference type="Pfam" id="PF03652">
    <property type="entry name" value="RuvX"/>
    <property type="match status" value="1"/>
</dbReference>
<evidence type="ECO:0000256" key="5">
    <source>
        <dbReference type="HAMAP-Rule" id="MF_00651"/>
    </source>
</evidence>
<evidence type="ECO:0000256" key="2">
    <source>
        <dbReference type="ARBA" id="ARBA00022517"/>
    </source>
</evidence>
<evidence type="ECO:0000259" key="6">
    <source>
        <dbReference type="SMART" id="SM00732"/>
    </source>
</evidence>
<comment type="function">
    <text evidence="5">Could be a nuclease involved in processing of the 5'-end of pre-16S rRNA.</text>
</comment>
<dbReference type="NCBIfam" id="TIGR00250">
    <property type="entry name" value="RNAse_H_YqgF"/>
    <property type="match status" value="1"/>
</dbReference>
<dbReference type="InterPro" id="IPR037027">
    <property type="entry name" value="YqgF/RNaseH-like_dom_sf"/>
</dbReference>
<dbReference type="PANTHER" id="PTHR33317">
    <property type="entry name" value="POLYNUCLEOTIDYL TRANSFERASE, RIBONUCLEASE H-LIKE SUPERFAMILY PROTEIN"/>
    <property type="match status" value="1"/>
</dbReference>
<comment type="similarity">
    <text evidence="5">Belongs to the YqgF HJR family.</text>
</comment>
<dbReference type="SUPFAM" id="SSF53098">
    <property type="entry name" value="Ribonuclease H-like"/>
    <property type="match status" value="1"/>
</dbReference>
<protein>
    <recommendedName>
        <fullName evidence="5">Putative pre-16S rRNA nuclease</fullName>
        <ecNumber evidence="5">3.1.-.-</ecNumber>
    </recommendedName>
</protein>
<keyword evidence="1 5" id="KW-0963">Cytoplasm</keyword>
<dbReference type="InterPro" id="IPR005227">
    <property type="entry name" value="YqgF"/>
</dbReference>
<evidence type="ECO:0000256" key="3">
    <source>
        <dbReference type="ARBA" id="ARBA00022722"/>
    </source>
</evidence>
<dbReference type="EMBL" id="CACVAQ010000248">
    <property type="protein sequence ID" value="CAA6817259.1"/>
    <property type="molecule type" value="Genomic_DNA"/>
</dbReference>
<gene>
    <name evidence="7" type="ORF">HELGO_WM42939</name>
</gene>
<dbReference type="HAMAP" id="MF_00651">
    <property type="entry name" value="Nuclease_YqgF"/>
    <property type="match status" value="1"/>
</dbReference>
<comment type="subcellular location">
    <subcellularLocation>
        <location evidence="5">Cytoplasm</location>
    </subcellularLocation>
</comment>
<dbReference type="GO" id="GO:0004518">
    <property type="term" value="F:nuclease activity"/>
    <property type="evidence" value="ECO:0007669"/>
    <property type="project" value="UniProtKB-KW"/>
</dbReference>
<dbReference type="SMART" id="SM00732">
    <property type="entry name" value="YqgFc"/>
    <property type="match status" value="1"/>
</dbReference>
<feature type="domain" description="YqgF/RNase H-like" evidence="6">
    <location>
        <begin position="2"/>
        <end position="100"/>
    </location>
</feature>
<keyword evidence="2 5" id="KW-0690">Ribosome biogenesis</keyword>
<keyword evidence="3 5" id="KW-0540">Nuclease</keyword>
<dbReference type="InterPro" id="IPR006641">
    <property type="entry name" value="YqgF/RNaseH-like_dom"/>
</dbReference>
<dbReference type="GO" id="GO:0016788">
    <property type="term" value="F:hydrolase activity, acting on ester bonds"/>
    <property type="evidence" value="ECO:0007669"/>
    <property type="project" value="UniProtKB-UniRule"/>
</dbReference>
<dbReference type="GO" id="GO:0005829">
    <property type="term" value="C:cytosol"/>
    <property type="evidence" value="ECO:0007669"/>
    <property type="project" value="TreeGrafter"/>
</dbReference>
<dbReference type="PANTHER" id="PTHR33317:SF4">
    <property type="entry name" value="POLYNUCLEOTIDYL TRANSFERASE, RIBONUCLEASE H-LIKE SUPERFAMILY PROTEIN"/>
    <property type="match status" value="1"/>
</dbReference>
<dbReference type="GO" id="GO:0000967">
    <property type="term" value="P:rRNA 5'-end processing"/>
    <property type="evidence" value="ECO:0007669"/>
    <property type="project" value="UniProtKB-UniRule"/>
</dbReference>
<proteinExistence type="inferred from homology"/>
<dbReference type="InterPro" id="IPR012337">
    <property type="entry name" value="RNaseH-like_sf"/>
</dbReference>
<organism evidence="7">
    <name type="scientific">uncultured Aureispira sp</name>
    <dbReference type="NCBI Taxonomy" id="1331704"/>
    <lineage>
        <taxon>Bacteria</taxon>
        <taxon>Pseudomonadati</taxon>
        <taxon>Bacteroidota</taxon>
        <taxon>Saprospiria</taxon>
        <taxon>Saprospirales</taxon>
        <taxon>Saprospiraceae</taxon>
        <taxon>Aureispira</taxon>
        <taxon>environmental samples</taxon>
    </lineage>
</organism>
<evidence type="ECO:0000256" key="1">
    <source>
        <dbReference type="ARBA" id="ARBA00022490"/>
    </source>
</evidence>
<name>A0A6S6TRE5_9BACT</name>
<evidence type="ECO:0000313" key="7">
    <source>
        <dbReference type="EMBL" id="CAA6817259.1"/>
    </source>
</evidence>
<dbReference type="Gene3D" id="3.30.420.140">
    <property type="entry name" value="YqgF/RNase H-like domain"/>
    <property type="match status" value="1"/>
</dbReference>